<evidence type="ECO:0000313" key="2">
    <source>
        <dbReference type="Proteomes" id="UP000654918"/>
    </source>
</evidence>
<name>A0A8H6NJI3_9PEZI</name>
<keyword evidence="2" id="KW-1185">Reference proteome</keyword>
<dbReference type="EMBL" id="WIGO01000038">
    <property type="protein sequence ID" value="KAF6835699.1"/>
    <property type="molecule type" value="Genomic_DNA"/>
</dbReference>
<organism evidence="1 2">
    <name type="scientific">Colletotrichum plurivorum</name>
    <dbReference type="NCBI Taxonomy" id="2175906"/>
    <lineage>
        <taxon>Eukaryota</taxon>
        <taxon>Fungi</taxon>
        <taxon>Dikarya</taxon>
        <taxon>Ascomycota</taxon>
        <taxon>Pezizomycotina</taxon>
        <taxon>Sordariomycetes</taxon>
        <taxon>Hypocreomycetidae</taxon>
        <taxon>Glomerellales</taxon>
        <taxon>Glomerellaceae</taxon>
        <taxon>Colletotrichum</taxon>
        <taxon>Colletotrichum orchidearum species complex</taxon>
    </lineage>
</organism>
<reference evidence="1" key="1">
    <citation type="journal article" date="2020" name="Phytopathology">
        <title>Genome Sequence Resources of Colletotrichum truncatum, C. plurivorum, C. musicola, and C. sojae: Four Species Pathogenic to Soybean (Glycine max).</title>
        <authorList>
            <person name="Rogerio F."/>
            <person name="Boufleur T.R."/>
            <person name="Ciampi-Guillardi M."/>
            <person name="Sukno S.A."/>
            <person name="Thon M.R."/>
            <person name="Massola Junior N.S."/>
            <person name="Baroncelli R."/>
        </authorList>
    </citation>
    <scope>NUCLEOTIDE SEQUENCE</scope>
    <source>
        <strain evidence="1">LFN00145</strain>
    </source>
</reference>
<proteinExistence type="predicted"/>
<protein>
    <submittedName>
        <fullName evidence="1">Nuclear pore protein-like protein</fullName>
    </submittedName>
</protein>
<sequence>MLFGGFAESRPKGDAWWVSLPEDEIAPVFLAFKLIHGSHENTPKTLDKDELYQLLVVTEKYDMARILRPWAATWFAPYKDTSSIEGNEIVMWIAWELGHEECFRRLAADLLLKSKVNEDGELLGKEGVPLNTYTCLEPPGILESVAQSRGKLIETMTGFLHDVILVALSKRQCQRCGSSSIPNTRLSEEQCAAFVFGSLTHVFSDAGLQGLVFPQATEFRHLRSAKEFLTIIEGMNYQPIDGHESCNPLPALQEKAKNLVKAAPSPVTEQHLEYLRSQAKKTGILGN</sequence>
<dbReference type="AlphaFoldDB" id="A0A8H6NJI3"/>
<accession>A0A8H6NJI3</accession>
<gene>
    <name evidence="1" type="ORF">CPLU01_04169</name>
</gene>
<dbReference type="Proteomes" id="UP000654918">
    <property type="component" value="Unassembled WGS sequence"/>
</dbReference>
<evidence type="ECO:0000313" key="1">
    <source>
        <dbReference type="EMBL" id="KAF6835699.1"/>
    </source>
</evidence>
<comment type="caution">
    <text evidence="1">The sequence shown here is derived from an EMBL/GenBank/DDBJ whole genome shotgun (WGS) entry which is preliminary data.</text>
</comment>